<dbReference type="InterPro" id="IPR012459">
    <property type="entry name" value="Rrp15"/>
</dbReference>
<dbReference type="Proteomes" id="UP001049176">
    <property type="component" value="Chromosome 1"/>
</dbReference>
<dbReference type="Pfam" id="PF07890">
    <property type="entry name" value="Rrp15p"/>
    <property type="match status" value="1"/>
</dbReference>
<evidence type="ECO:0008006" key="5">
    <source>
        <dbReference type="Google" id="ProtNLM"/>
    </source>
</evidence>
<dbReference type="GO" id="GO:0000460">
    <property type="term" value="P:maturation of 5.8S rRNA"/>
    <property type="evidence" value="ECO:0007669"/>
    <property type="project" value="TreeGrafter"/>
</dbReference>
<keyword evidence="4" id="KW-1185">Reference proteome</keyword>
<dbReference type="GeneID" id="66070099"/>
<proteinExistence type="inferred from homology"/>
<comment type="caution">
    <text evidence="3">The sequence shown here is derived from an EMBL/GenBank/DDBJ whole genome shotgun (WGS) entry which is preliminary data.</text>
</comment>
<dbReference type="RefSeq" id="XP_043015622.1">
    <property type="nucleotide sequence ID" value="XM_043146917.1"/>
</dbReference>
<dbReference type="GO" id="GO:0000470">
    <property type="term" value="P:maturation of LSU-rRNA"/>
    <property type="evidence" value="ECO:0007669"/>
    <property type="project" value="TreeGrafter"/>
</dbReference>
<gene>
    <name evidence="3" type="ORF">E1B28_001023</name>
</gene>
<dbReference type="EMBL" id="CM032181">
    <property type="protein sequence ID" value="KAG7099152.1"/>
    <property type="molecule type" value="Genomic_DNA"/>
</dbReference>
<sequence length="229" mass="24923">MSSQKRPPSEDLDDISASENEDHYASGFGTDEPADSGNEILSMKPQKSRQTKKRKIRATGASSFGATLQSLLATSVPTQSSDSNAPIAPLALKPSVGRKLNNEKLEMRAKRIVQLEKKEKEDKGRVKDVIGGWGVEGERGLRKVAQRGVVKLFNYIQESQNQTSAAVEELKAARGSGKPTLAAPSITEKWNGKKKKKDQDNILGRGKESAVGKEDFFDMIRTGTVVPKA</sequence>
<feature type="region of interest" description="Disordered" evidence="2">
    <location>
        <begin position="1"/>
        <end position="60"/>
    </location>
</feature>
<evidence type="ECO:0000313" key="4">
    <source>
        <dbReference type="Proteomes" id="UP001049176"/>
    </source>
</evidence>
<evidence type="ECO:0000256" key="2">
    <source>
        <dbReference type="SAM" id="MobiDB-lite"/>
    </source>
</evidence>
<feature type="compositionally biased region" description="Basic residues" evidence="2">
    <location>
        <begin position="46"/>
        <end position="57"/>
    </location>
</feature>
<dbReference type="PANTHER" id="PTHR13245:SF14">
    <property type="entry name" value="RRP15-LIKE PROTEIN"/>
    <property type="match status" value="1"/>
</dbReference>
<dbReference type="KEGG" id="more:E1B28_001023"/>
<evidence type="ECO:0000256" key="1">
    <source>
        <dbReference type="ARBA" id="ARBA00007462"/>
    </source>
</evidence>
<dbReference type="GO" id="GO:0030687">
    <property type="term" value="C:preribosome, large subunit precursor"/>
    <property type="evidence" value="ECO:0007669"/>
    <property type="project" value="TreeGrafter"/>
</dbReference>
<dbReference type="OrthoDB" id="20949at2759"/>
<organism evidence="3 4">
    <name type="scientific">Marasmius oreades</name>
    <name type="common">fairy-ring Marasmius</name>
    <dbReference type="NCBI Taxonomy" id="181124"/>
    <lineage>
        <taxon>Eukaryota</taxon>
        <taxon>Fungi</taxon>
        <taxon>Dikarya</taxon>
        <taxon>Basidiomycota</taxon>
        <taxon>Agaricomycotina</taxon>
        <taxon>Agaricomycetes</taxon>
        <taxon>Agaricomycetidae</taxon>
        <taxon>Agaricales</taxon>
        <taxon>Marasmiineae</taxon>
        <taxon>Marasmiaceae</taxon>
        <taxon>Marasmius</taxon>
    </lineage>
</organism>
<accession>A0A9P7V2Q1</accession>
<name>A0A9P7V2Q1_9AGAR</name>
<comment type="similarity">
    <text evidence="1">Belongs to the RRP15 family.</text>
</comment>
<reference evidence="3" key="1">
    <citation type="journal article" date="2021" name="Genome Biol. Evol.">
        <title>The assembled and annotated genome of the fairy-ring fungus Marasmius oreades.</title>
        <authorList>
            <person name="Hiltunen M."/>
            <person name="Ament-Velasquez S.L."/>
            <person name="Johannesson H."/>
        </authorList>
    </citation>
    <scope>NUCLEOTIDE SEQUENCE</scope>
    <source>
        <strain evidence="3">03SP1</strain>
    </source>
</reference>
<dbReference type="PANTHER" id="PTHR13245">
    <property type="entry name" value="RRP15-LIKE PROTEIN"/>
    <property type="match status" value="1"/>
</dbReference>
<protein>
    <recommendedName>
        <fullName evidence="5">RRP15-like protein</fullName>
    </recommendedName>
</protein>
<evidence type="ECO:0000313" key="3">
    <source>
        <dbReference type="EMBL" id="KAG7099152.1"/>
    </source>
</evidence>
<dbReference type="AlphaFoldDB" id="A0A9P7V2Q1"/>